<dbReference type="Pfam" id="PF00175">
    <property type="entry name" value="NAD_binding_1"/>
    <property type="match status" value="1"/>
</dbReference>
<dbReference type="Proteomes" id="UP000664466">
    <property type="component" value="Unassembled WGS sequence"/>
</dbReference>
<name>A0A8B0SJW6_9GAMM</name>
<dbReference type="InterPro" id="IPR006058">
    <property type="entry name" value="2Fe2S_fd_BS"/>
</dbReference>
<dbReference type="InterPro" id="IPR001433">
    <property type="entry name" value="OxRdtase_FAD/NAD-bd"/>
</dbReference>
<dbReference type="InterPro" id="IPR039261">
    <property type="entry name" value="FNR_nucleotide-bd"/>
</dbReference>
<dbReference type="InterPro" id="IPR017927">
    <property type="entry name" value="FAD-bd_FR_type"/>
</dbReference>
<protein>
    <submittedName>
        <fullName evidence="4">2Fe-2S iron-sulfur cluster binding domain-containing protein</fullName>
    </submittedName>
</protein>
<dbReference type="InterPro" id="IPR036010">
    <property type="entry name" value="2Fe-2S_ferredoxin-like_sf"/>
</dbReference>
<dbReference type="InterPro" id="IPR001041">
    <property type="entry name" value="2Fe-2S_ferredoxin-type"/>
</dbReference>
<evidence type="ECO:0000259" key="2">
    <source>
        <dbReference type="PROSITE" id="PS51384"/>
    </source>
</evidence>
<feature type="domain" description="2Fe-2S ferredoxin-type" evidence="1">
    <location>
        <begin position="4"/>
        <end position="97"/>
    </location>
</feature>
<evidence type="ECO:0000313" key="3">
    <source>
        <dbReference type="EMBL" id="MBO0611563.1"/>
    </source>
</evidence>
<sequence>MPTHHIQLTTSDGQTLSFACEASEDLITAAEKANIFLAAQCHAGSCGACIAQCESGEFTLGECSTDALNDTDRAKQQVLLCRTFPRSDLTMRLPYAHSLVRFEKIPVREAEIVAKTYLTEDTIKLDLQLLPDDDGNLSLDFEPGQFVELTLPGTDSKRAYSLANAPNWDGTLEFLVKLRPHGKFSSFLHETAIPGMRLTLEGPLGTFILQDNGLRPRYFVAGGCGLASIISMLRRMAEWEEPHPVKLFFGLWSEEEVFFQQELADLAAIYPNLQYQICVTNASASWSGYQGSVVAAFAEALQAEESKPDVYICGSPGLIEGIAEVAEPLGIARDALFYERYIANTPDTEPTRCEVS</sequence>
<dbReference type="Gene3D" id="3.40.50.80">
    <property type="entry name" value="Nucleotide-binding domain of ferredoxin-NADP reductase (FNR) module"/>
    <property type="match status" value="1"/>
</dbReference>
<dbReference type="SUPFAM" id="SSF54292">
    <property type="entry name" value="2Fe-2S ferredoxin-like"/>
    <property type="match status" value="1"/>
</dbReference>
<accession>A0A8B0SJW6</accession>
<evidence type="ECO:0000313" key="4">
    <source>
        <dbReference type="EMBL" id="QTX10770.1"/>
    </source>
</evidence>
<dbReference type="PANTHER" id="PTHR47354">
    <property type="entry name" value="NADH OXIDOREDUCTASE HCR"/>
    <property type="match status" value="1"/>
</dbReference>
<dbReference type="PANTHER" id="PTHR47354:SF5">
    <property type="entry name" value="PROTEIN RFBI"/>
    <property type="match status" value="1"/>
</dbReference>
<dbReference type="SUPFAM" id="SSF63380">
    <property type="entry name" value="Riboflavin synthase domain-like"/>
    <property type="match status" value="1"/>
</dbReference>
<dbReference type="PRINTS" id="PR00410">
    <property type="entry name" value="PHEHYDRXLASE"/>
</dbReference>
<dbReference type="Pfam" id="PF00970">
    <property type="entry name" value="FAD_binding_6"/>
    <property type="match status" value="1"/>
</dbReference>
<reference evidence="4" key="2">
    <citation type="submission" date="2021-04" db="EMBL/GenBank/DDBJ databases">
        <title>Complete Genome and methylome analysis of Thiothrix fructosivorans ATCC 49748.</title>
        <authorList>
            <person name="Fomenkov A."/>
            <person name="Sun L."/>
            <person name="Vincze T."/>
            <person name="Grabovich M.Y."/>
            <person name="Roberts R.J."/>
        </authorList>
    </citation>
    <scope>NUCLEOTIDE SEQUENCE</scope>
    <source>
        <strain evidence="4">ATCC 49748</strain>
    </source>
</reference>
<dbReference type="GO" id="GO:0016491">
    <property type="term" value="F:oxidoreductase activity"/>
    <property type="evidence" value="ECO:0007669"/>
    <property type="project" value="InterPro"/>
</dbReference>
<feature type="domain" description="FAD-binding FR-type" evidence="2">
    <location>
        <begin position="105"/>
        <end position="210"/>
    </location>
</feature>
<keyword evidence="3" id="KW-0614">Plasmid</keyword>
<dbReference type="EMBL" id="JAFMPM010000005">
    <property type="protein sequence ID" value="MBO0611563.1"/>
    <property type="molecule type" value="Genomic_DNA"/>
</dbReference>
<dbReference type="PROSITE" id="PS51384">
    <property type="entry name" value="FAD_FR"/>
    <property type="match status" value="1"/>
</dbReference>
<evidence type="ECO:0000313" key="5">
    <source>
        <dbReference type="Proteomes" id="UP000664466"/>
    </source>
</evidence>
<organism evidence="4">
    <name type="scientific">Thiothrix fructosivorans</name>
    <dbReference type="NCBI Taxonomy" id="111770"/>
    <lineage>
        <taxon>Bacteria</taxon>
        <taxon>Pseudomonadati</taxon>
        <taxon>Pseudomonadota</taxon>
        <taxon>Gammaproteobacteria</taxon>
        <taxon>Thiotrichales</taxon>
        <taxon>Thiotrichaceae</taxon>
        <taxon>Thiothrix</taxon>
    </lineage>
</organism>
<proteinExistence type="predicted"/>
<dbReference type="PROSITE" id="PS51085">
    <property type="entry name" value="2FE2S_FER_2"/>
    <property type="match status" value="1"/>
</dbReference>
<dbReference type="AlphaFoldDB" id="A0A8B0SJW6"/>
<dbReference type="SUPFAM" id="SSF52343">
    <property type="entry name" value="Ferredoxin reductase-like, C-terminal NADP-linked domain"/>
    <property type="match status" value="1"/>
</dbReference>
<reference evidence="3 5" key="1">
    <citation type="submission" date="2021-03" db="EMBL/GenBank/DDBJ databases">
        <title>Draft genome and methylome analysis of Thiotrix fructosivoruns ATCC 49748.</title>
        <authorList>
            <person name="Fomenkov A."/>
            <person name="Grabovich M.Y."/>
            <person name="Roberts R.J."/>
        </authorList>
    </citation>
    <scope>NUCLEOTIDE SEQUENCE [LARGE SCALE GENOMIC DNA]</scope>
    <source>
        <strain evidence="3 5">ATCC 49748</strain>
        <plasmid evidence="3">pTfr446</plasmid>
    </source>
</reference>
<dbReference type="Pfam" id="PF00111">
    <property type="entry name" value="Fer2"/>
    <property type="match status" value="1"/>
</dbReference>
<dbReference type="Gene3D" id="3.10.20.30">
    <property type="match status" value="1"/>
</dbReference>
<dbReference type="InterPro" id="IPR008333">
    <property type="entry name" value="Cbr1-like_FAD-bd_dom"/>
</dbReference>
<geneLocation type="plasmid" evidence="3">
    <name>pTfr446</name>
</geneLocation>
<gene>
    <name evidence="3" type="ORF">J1836_01285</name>
    <name evidence="4" type="ORF">J1836_019780</name>
</gene>
<dbReference type="Gene3D" id="2.40.30.10">
    <property type="entry name" value="Translation factors"/>
    <property type="match status" value="1"/>
</dbReference>
<dbReference type="InterPro" id="IPR050415">
    <property type="entry name" value="MRET"/>
</dbReference>
<dbReference type="CDD" id="cd00207">
    <property type="entry name" value="fer2"/>
    <property type="match status" value="1"/>
</dbReference>
<dbReference type="EMBL" id="CP072748">
    <property type="protein sequence ID" value="QTX10770.1"/>
    <property type="molecule type" value="Genomic_DNA"/>
</dbReference>
<evidence type="ECO:0000259" key="1">
    <source>
        <dbReference type="PROSITE" id="PS51085"/>
    </source>
</evidence>
<dbReference type="InterPro" id="IPR017938">
    <property type="entry name" value="Riboflavin_synthase-like_b-brl"/>
</dbReference>
<dbReference type="GO" id="GO:0051537">
    <property type="term" value="F:2 iron, 2 sulfur cluster binding"/>
    <property type="evidence" value="ECO:0007669"/>
    <property type="project" value="InterPro"/>
</dbReference>
<dbReference type="RefSeq" id="WP_207249467.1">
    <property type="nucleotide sequence ID" value="NZ_JAFMPM010000005.1"/>
</dbReference>
<keyword evidence="5" id="KW-1185">Reference proteome</keyword>
<dbReference type="InterPro" id="IPR012675">
    <property type="entry name" value="Beta-grasp_dom_sf"/>
</dbReference>
<dbReference type="PROSITE" id="PS00197">
    <property type="entry name" value="2FE2S_FER_1"/>
    <property type="match status" value="1"/>
</dbReference>